<comment type="caution">
    <text evidence="1">The sequence shown here is derived from an EMBL/GenBank/DDBJ whole genome shotgun (WGS) entry which is preliminary data.</text>
</comment>
<accession>A0A392N9A3</accession>
<sequence>MEQKVAIMKLKADLQCRKCYKKVKKVLCKYP</sequence>
<evidence type="ECO:0000313" key="1">
    <source>
        <dbReference type="EMBL" id="MCH96183.1"/>
    </source>
</evidence>
<dbReference type="EMBL" id="LXQA010031733">
    <property type="protein sequence ID" value="MCH96183.1"/>
    <property type="molecule type" value="Genomic_DNA"/>
</dbReference>
<name>A0A392N9A3_9FABA</name>
<dbReference type="AlphaFoldDB" id="A0A392N9A3"/>
<reference evidence="1 2" key="1">
    <citation type="journal article" date="2018" name="Front. Plant Sci.">
        <title>Red Clover (Trifolium pratense) and Zigzag Clover (T. medium) - A Picture of Genomic Similarities and Differences.</title>
        <authorList>
            <person name="Dluhosova J."/>
            <person name="Istvanek J."/>
            <person name="Nedelnik J."/>
            <person name="Repkova J."/>
        </authorList>
    </citation>
    <scope>NUCLEOTIDE SEQUENCE [LARGE SCALE GENOMIC DNA]</scope>
    <source>
        <strain evidence="2">cv. 10/8</strain>
        <tissue evidence="1">Leaf</tissue>
    </source>
</reference>
<proteinExistence type="predicted"/>
<keyword evidence="2" id="KW-1185">Reference proteome</keyword>
<evidence type="ECO:0000313" key="2">
    <source>
        <dbReference type="Proteomes" id="UP000265520"/>
    </source>
</evidence>
<organism evidence="1 2">
    <name type="scientific">Trifolium medium</name>
    <dbReference type="NCBI Taxonomy" id="97028"/>
    <lineage>
        <taxon>Eukaryota</taxon>
        <taxon>Viridiplantae</taxon>
        <taxon>Streptophyta</taxon>
        <taxon>Embryophyta</taxon>
        <taxon>Tracheophyta</taxon>
        <taxon>Spermatophyta</taxon>
        <taxon>Magnoliopsida</taxon>
        <taxon>eudicotyledons</taxon>
        <taxon>Gunneridae</taxon>
        <taxon>Pentapetalae</taxon>
        <taxon>rosids</taxon>
        <taxon>fabids</taxon>
        <taxon>Fabales</taxon>
        <taxon>Fabaceae</taxon>
        <taxon>Papilionoideae</taxon>
        <taxon>50 kb inversion clade</taxon>
        <taxon>NPAAA clade</taxon>
        <taxon>Hologalegina</taxon>
        <taxon>IRL clade</taxon>
        <taxon>Trifolieae</taxon>
        <taxon>Trifolium</taxon>
    </lineage>
</organism>
<dbReference type="Proteomes" id="UP000265520">
    <property type="component" value="Unassembled WGS sequence"/>
</dbReference>
<feature type="non-terminal residue" evidence="1">
    <location>
        <position position="31"/>
    </location>
</feature>
<protein>
    <submittedName>
        <fullName evidence="1">Proline-rich protein</fullName>
    </submittedName>
</protein>